<evidence type="ECO:0000313" key="1">
    <source>
        <dbReference type="EMBL" id="CAG8458854.1"/>
    </source>
</evidence>
<proteinExistence type="predicted"/>
<organism evidence="1 2">
    <name type="scientific">Gigaspora margarita</name>
    <dbReference type="NCBI Taxonomy" id="4874"/>
    <lineage>
        <taxon>Eukaryota</taxon>
        <taxon>Fungi</taxon>
        <taxon>Fungi incertae sedis</taxon>
        <taxon>Mucoromycota</taxon>
        <taxon>Glomeromycotina</taxon>
        <taxon>Glomeromycetes</taxon>
        <taxon>Diversisporales</taxon>
        <taxon>Gigasporaceae</taxon>
        <taxon>Gigaspora</taxon>
    </lineage>
</organism>
<accession>A0ABM8VVR7</accession>
<keyword evidence="2" id="KW-1185">Reference proteome</keyword>
<sequence>MPVWTWDEASVCISKHVYNNSTKALYPKVNYEKAKTLFEKWEGVLQVVLQDASRKAINIINQEMEAAIGTCDFDMIVRIIGDVVDPRLEVNNKVVHIYTSVPDEEPNNADMDVYKEHDDDNTMDICKDKSSFIPYTQQMMGYETLQGNIFEAVAYKILRTGGEFETHCLKNKNDEIIKMTFFELEYKIFQSIDNINTLNKYYQS</sequence>
<evidence type="ECO:0000313" key="2">
    <source>
        <dbReference type="Proteomes" id="UP000789901"/>
    </source>
</evidence>
<dbReference type="Proteomes" id="UP000789901">
    <property type="component" value="Unassembled WGS sequence"/>
</dbReference>
<gene>
    <name evidence="1" type="ORF">GMARGA_LOCUS201</name>
</gene>
<comment type="caution">
    <text evidence="1">The sequence shown here is derived from an EMBL/GenBank/DDBJ whole genome shotgun (WGS) entry which is preliminary data.</text>
</comment>
<dbReference type="EMBL" id="CAJVQB010000022">
    <property type="protein sequence ID" value="CAG8458854.1"/>
    <property type="molecule type" value="Genomic_DNA"/>
</dbReference>
<name>A0ABM8VVR7_GIGMA</name>
<protein>
    <submittedName>
        <fullName evidence="1">20599_t:CDS:1</fullName>
    </submittedName>
</protein>
<reference evidence="1 2" key="1">
    <citation type="submission" date="2021-06" db="EMBL/GenBank/DDBJ databases">
        <authorList>
            <person name="Kallberg Y."/>
            <person name="Tangrot J."/>
            <person name="Rosling A."/>
        </authorList>
    </citation>
    <scope>NUCLEOTIDE SEQUENCE [LARGE SCALE GENOMIC DNA]</scope>
    <source>
        <strain evidence="1 2">120-4 pot B 10/14</strain>
    </source>
</reference>